<feature type="domain" description="Phage tail collar" evidence="1">
    <location>
        <begin position="105"/>
        <end position="161"/>
    </location>
</feature>
<dbReference type="AlphaFoldDB" id="W9GZ80"/>
<dbReference type="EMBL" id="AVFL01000036">
    <property type="protein sequence ID" value="EWY36788.1"/>
    <property type="molecule type" value="Genomic_DNA"/>
</dbReference>
<dbReference type="Proteomes" id="UP000019486">
    <property type="component" value="Unassembled WGS sequence"/>
</dbReference>
<comment type="caution">
    <text evidence="2">The sequence shown here is derived from an EMBL/GenBank/DDBJ whole genome shotgun (WGS) entry which is preliminary data.</text>
</comment>
<gene>
    <name evidence="2" type="ORF">N825_25475</name>
</gene>
<proteinExistence type="predicted"/>
<name>W9GZ80_9PROT</name>
<dbReference type="SUPFAM" id="SSF88874">
    <property type="entry name" value="Receptor-binding domain of short tail fibre protein gp12"/>
    <property type="match status" value="1"/>
</dbReference>
<evidence type="ECO:0000313" key="3">
    <source>
        <dbReference type="Proteomes" id="UP000019486"/>
    </source>
</evidence>
<accession>W9GZ80</accession>
<dbReference type="InterPro" id="IPR037053">
    <property type="entry name" value="Phage_tail_collar_dom_sf"/>
</dbReference>
<dbReference type="InterPro" id="IPR011083">
    <property type="entry name" value="Phage_tail_collar_dom"/>
</dbReference>
<organism evidence="2 3">
    <name type="scientific">Skermanella stibiiresistens SB22</name>
    <dbReference type="NCBI Taxonomy" id="1385369"/>
    <lineage>
        <taxon>Bacteria</taxon>
        <taxon>Pseudomonadati</taxon>
        <taxon>Pseudomonadota</taxon>
        <taxon>Alphaproteobacteria</taxon>
        <taxon>Rhodospirillales</taxon>
        <taxon>Azospirillaceae</taxon>
        <taxon>Skermanella</taxon>
    </lineage>
</organism>
<reference evidence="2 3" key="1">
    <citation type="submission" date="2013-08" db="EMBL/GenBank/DDBJ databases">
        <title>The genome sequence of Skermanella stibiiresistens.</title>
        <authorList>
            <person name="Zhu W."/>
            <person name="Wang G."/>
        </authorList>
    </citation>
    <scope>NUCLEOTIDE SEQUENCE [LARGE SCALE GENOMIC DNA]</scope>
    <source>
        <strain evidence="2 3">SB22</strain>
    </source>
</reference>
<protein>
    <recommendedName>
        <fullName evidence="1">Phage tail collar domain-containing protein</fullName>
    </recommendedName>
</protein>
<evidence type="ECO:0000259" key="1">
    <source>
        <dbReference type="Pfam" id="PF07484"/>
    </source>
</evidence>
<dbReference type="Gene3D" id="3.90.1340.10">
    <property type="entry name" value="Phage tail collar domain"/>
    <property type="match status" value="1"/>
</dbReference>
<dbReference type="STRING" id="1385369.N825_25475"/>
<sequence length="267" mass="26809">MTWLTAGTVTVATGSDMVLGAGTNFGAAAPGDMLVGPDDRLYRLTAITNDGHLTIAPAYRGASGAGQSYSILLVSLSAAGLADSLRATRAAYDAVLAGGRLLPVGVIAPYAGVSLPQGWLWCAGQLVSRSDYPALHAAIGSTYGAGDGATTFQVPDLRGRVAAGRDNMGGSVAGRLATSISGSTLGAAGGAEQHLLDISEIPHHAHPMPTGVSAGIAANPGRYIGASYTDIGSLDTDTSFDNAVGGGQSHPILQPTLVVNHIIYTGV</sequence>
<dbReference type="OrthoDB" id="9810174at2"/>
<evidence type="ECO:0000313" key="2">
    <source>
        <dbReference type="EMBL" id="EWY36788.1"/>
    </source>
</evidence>
<dbReference type="PATRIC" id="fig|1385369.3.peg.6223"/>
<dbReference type="Pfam" id="PF07484">
    <property type="entry name" value="Collar"/>
    <property type="match status" value="1"/>
</dbReference>
<keyword evidence="3" id="KW-1185">Reference proteome</keyword>
<dbReference type="RefSeq" id="WP_051513603.1">
    <property type="nucleotide sequence ID" value="NZ_AVFL01000036.1"/>
</dbReference>